<organism evidence="9 10">
    <name type="scientific">Rubellimicrobium rubrum</name>
    <dbReference type="NCBI Taxonomy" id="2585369"/>
    <lineage>
        <taxon>Bacteria</taxon>
        <taxon>Pseudomonadati</taxon>
        <taxon>Pseudomonadota</taxon>
        <taxon>Alphaproteobacteria</taxon>
        <taxon>Rhodobacterales</taxon>
        <taxon>Roseobacteraceae</taxon>
        <taxon>Rubellimicrobium</taxon>
    </lineage>
</organism>
<evidence type="ECO:0000256" key="7">
    <source>
        <dbReference type="HAMAP-Rule" id="MF_00090"/>
    </source>
</evidence>
<dbReference type="InterPro" id="IPR020598">
    <property type="entry name" value="rRNA_Ade_methylase_Trfase_N"/>
</dbReference>
<comment type="similarity">
    <text evidence="2 7">Belongs to the methyltransferase superfamily. L-isoaspartyl/D-aspartyl protein methyltransferase family.</text>
</comment>
<comment type="subcellular location">
    <subcellularLocation>
        <location evidence="1 7">Cytoplasm</location>
    </subcellularLocation>
</comment>
<accession>A0A5C4MQP6</accession>
<evidence type="ECO:0000256" key="2">
    <source>
        <dbReference type="ARBA" id="ARBA00005369"/>
    </source>
</evidence>
<dbReference type="NCBIfam" id="NF001453">
    <property type="entry name" value="PRK00312.1"/>
    <property type="match status" value="1"/>
</dbReference>
<name>A0A5C4MQP6_9RHOB</name>
<comment type="caution">
    <text evidence="9">The sequence shown here is derived from an EMBL/GenBank/DDBJ whole genome shotgun (WGS) entry which is preliminary data.</text>
</comment>
<dbReference type="GO" id="GO:0030091">
    <property type="term" value="P:protein repair"/>
    <property type="evidence" value="ECO:0007669"/>
    <property type="project" value="UniProtKB-UniRule"/>
</dbReference>
<dbReference type="Proteomes" id="UP000305887">
    <property type="component" value="Unassembled WGS sequence"/>
</dbReference>
<evidence type="ECO:0000256" key="3">
    <source>
        <dbReference type="ARBA" id="ARBA00022490"/>
    </source>
</evidence>
<feature type="active site" evidence="7">
    <location>
        <position position="52"/>
    </location>
</feature>
<keyword evidence="3 7" id="KW-0963">Cytoplasm</keyword>
<dbReference type="EMBL" id="VDFU01000028">
    <property type="protein sequence ID" value="TNC47240.1"/>
    <property type="molecule type" value="Genomic_DNA"/>
</dbReference>
<dbReference type="Pfam" id="PF01135">
    <property type="entry name" value="PCMT"/>
    <property type="match status" value="1"/>
</dbReference>
<dbReference type="FunFam" id="3.40.50.150:FF:000010">
    <property type="entry name" value="Protein-L-isoaspartate O-methyltransferase"/>
    <property type="match status" value="1"/>
</dbReference>
<evidence type="ECO:0000256" key="1">
    <source>
        <dbReference type="ARBA" id="ARBA00004496"/>
    </source>
</evidence>
<dbReference type="PANTHER" id="PTHR11579:SF0">
    <property type="entry name" value="PROTEIN-L-ISOASPARTATE(D-ASPARTATE) O-METHYLTRANSFERASE"/>
    <property type="match status" value="1"/>
</dbReference>
<dbReference type="NCBIfam" id="TIGR00080">
    <property type="entry name" value="pimt"/>
    <property type="match status" value="1"/>
</dbReference>
<comment type="catalytic activity">
    <reaction evidence="7">
        <text>[protein]-L-isoaspartate + S-adenosyl-L-methionine = [protein]-L-isoaspartate alpha-methyl ester + S-adenosyl-L-homocysteine</text>
        <dbReference type="Rhea" id="RHEA:12705"/>
        <dbReference type="Rhea" id="RHEA-COMP:12143"/>
        <dbReference type="Rhea" id="RHEA-COMP:12144"/>
        <dbReference type="ChEBI" id="CHEBI:57856"/>
        <dbReference type="ChEBI" id="CHEBI:59789"/>
        <dbReference type="ChEBI" id="CHEBI:90596"/>
        <dbReference type="ChEBI" id="CHEBI:90598"/>
        <dbReference type="EC" id="2.1.1.77"/>
    </reaction>
</comment>
<evidence type="ECO:0000256" key="4">
    <source>
        <dbReference type="ARBA" id="ARBA00022603"/>
    </source>
</evidence>
<dbReference type="PANTHER" id="PTHR11579">
    <property type="entry name" value="PROTEIN-L-ISOASPARTATE O-METHYLTRANSFERASE"/>
    <property type="match status" value="1"/>
</dbReference>
<protein>
    <recommendedName>
        <fullName evidence="7">Protein-L-isoaspartate O-methyltransferase</fullName>
        <ecNumber evidence="7">2.1.1.77</ecNumber>
    </recommendedName>
    <alternativeName>
        <fullName evidence="7">L-isoaspartyl protein carboxyl methyltransferase</fullName>
    </alternativeName>
    <alternativeName>
        <fullName evidence="7">Protein L-isoaspartyl methyltransferase</fullName>
    </alternativeName>
    <alternativeName>
        <fullName evidence="7">Protein-beta-aspartate methyltransferase</fullName>
        <shortName evidence="7">PIMT</shortName>
    </alternativeName>
</protein>
<evidence type="ECO:0000256" key="5">
    <source>
        <dbReference type="ARBA" id="ARBA00022679"/>
    </source>
</evidence>
<keyword evidence="4 7" id="KW-0489">Methyltransferase</keyword>
<gene>
    <name evidence="7" type="primary">pcm</name>
    <name evidence="9" type="ORF">FHG66_17180</name>
</gene>
<dbReference type="OrthoDB" id="9810066at2"/>
<dbReference type="InterPro" id="IPR029063">
    <property type="entry name" value="SAM-dependent_MTases_sf"/>
</dbReference>
<sequence length="208" mass="22290">MVDQQIARRGIGDPRLLRAMGEVPREVFVPPAVAARAYADEPLSIEEGQTISQPYIVARMIEAAAVGPMDRVLEVGAGSGYAAAVLGHLASRVIAVERHPALAEAARERLERLAFGNVDIHLADGTLGWPGDAPYDVILVSAGAPDVPEALKAQLAMGGRLVIPVDRGDRTQDLVRITRVGPSDYHRLTLEPVRFVPLIGAQGWKETP</sequence>
<evidence type="ECO:0000256" key="6">
    <source>
        <dbReference type="ARBA" id="ARBA00022691"/>
    </source>
</evidence>
<dbReference type="EC" id="2.1.1.77" evidence="7"/>
<dbReference type="GO" id="GO:0004719">
    <property type="term" value="F:protein-L-isoaspartate (D-aspartate) O-methyltransferase activity"/>
    <property type="evidence" value="ECO:0007669"/>
    <property type="project" value="UniProtKB-UniRule"/>
</dbReference>
<dbReference type="HAMAP" id="MF_00090">
    <property type="entry name" value="PIMT"/>
    <property type="match status" value="1"/>
</dbReference>
<evidence type="ECO:0000313" key="10">
    <source>
        <dbReference type="Proteomes" id="UP000305887"/>
    </source>
</evidence>
<reference evidence="9 10" key="1">
    <citation type="submission" date="2019-06" db="EMBL/GenBank/DDBJ databases">
        <title>YIM 131921 draft genome.</title>
        <authorList>
            <person name="Jiang L."/>
        </authorList>
    </citation>
    <scope>NUCLEOTIDE SEQUENCE [LARGE SCALE GENOMIC DNA]</scope>
    <source>
        <strain evidence="9 10">YIM 131921</strain>
    </source>
</reference>
<evidence type="ECO:0000259" key="8">
    <source>
        <dbReference type="SMART" id="SM00650"/>
    </source>
</evidence>
<evidence type="ECO:0000313" key="9">
    <source>
        <dbReference type="EMBL" id="TNC47240.1"/>
    </source>
</evidence>
<dbReference type="SUPFAM" id="SSF53335">
    <property type="entry name" value="S-adenosyl-L-methionine-dependent methyltransferases"/>
    <property type="match status" value="1"/>
</dbReference>
<dbReference type="AlphaFoldDB" id="A0A5C4MQP6"/>
<comment type="function">
    <text evidence="7">Catalyzes the methyl esterification of L-isoaspartyl residues in peptides and proteins that result from spontaneous decomposition of normal L-aspartyl and L-asparaginyl residues. It plays a role in the repair and/or degradation of damaged proteins.</text>
</comment>
<dbReference type="GO" id="GO:0005737">
    <property type="term" value="C:cytoplasm"/>
    <property type="evidence" value="ECO:0007669"/>
    <property type="project" value="UniProtKB-SubCell"/>
</dbReference>
<dbReference type="SMART" id="SM00650">
    <property type="entry name" value="rADc"/>
    <property type="match status" value="1"/>
</dbReference>
<keyword evidence="6 7" id="KW-0949">S-adenosyl-L-methionine</keyword>
<keyword evidence="5 7" id="KW-0808">Transferase</keyword>
<dbReference type="Gene3D" id="3.40.50.150">
    <property type="entry name" value="Vaccinia Virus protein VP39"/>
    <property type="match status" value="1"/>
</dbReference>
<dbReference type="GO" id="GO:0000179">
    <property type="term" value="F:rRNA (adenine-N6,N6-)-dimethyltransferase activity"/>
    <property type="evidence" value="ECO:0007669"/>
    <property type="project" value="InterPro"/>
</dbReference>
<proteinExistence type="inferred from homology"/>
<dbReference type="PROSITE" id="PS01279">
    <property type="entry name" value="PCMT"/>
    <property type="match status" value="1"/>
</dbReference>
<dbReference type="CDD" id="cd02440">
    <property type="entry name" value="AdoMet_MTases"/>
    <property type="match status" value="1"/>
</dbReference>
<dbReference type="InterPro" id="IPR000682">
    <property type="entry name" value="PCMT"/>
</dbReference>
<feature type="domain" description="Ribosomal RNA adenine methylase transferase N-terminal" evidence="8">
    <location>
        <begin position="56"/>
        <end position="192"/>
    </location>
</feature>
<keyword evidence="10" id="KW-1185">Reference proteome</keyword>